<dbReference type="EMBL" id="JASJOS010000004">
    <property type="protein sequence ID" value="MDJ1480703.1"/>
    <property type="molecule type" value="Genomic_DNA"/>
</dbReference>
<reference evidence="4" key="1">
    <citation type="submission" date="2023-05" db="EMBL/GenBank/DDBJ databases">
        <authorList>
            <person name="Zhang X."/>
        </authorList>
    </citation>
    <scope>NUCLEOTIDE SEQUENCE</scope>
    <source>
        <strain evidence="4">YF14B1</strain>
    </source>
</reference>
<dbReference type="Proteomes" id="UP001241110">
    <property type="component" value="Unassembled WGS sequence"/>
</dbReference>
<evidence type="ECO:0000313" key="4">
    <source>
        <dbReference type="EMBL" id="MDJ1480703.1"/>
    </source>
</evidence>
<dbReference type="AlphaFoldDB" id="A0AAE3QNQ5"/>
<protein>
    <submittedName>
        <fullName evidence="4">Glycosyltransferase</fullName>
    </submittedName>
</protein>
<dbReference type="CDD" id="cd03784">
    <property type="entry name" value="GT1_Gtf-like"/>
    <property type="match status" value="1"/>
</dbReference>
<evidence type="ECO:0000259" key="3">
    <source>
        <dbReference type="Pfam" id="PF04101"/>
    </source>
</evidence>
<dbReference type="GO" id="GO:0008194">
    <property type="term" value="F:UDP-glycosyltransferase activity"/>
    <property type="evidence" value="ECO:0007669"/>
    <property type="project" value="InterPro"/>
</dbReference>
<dbReference type="Gene3D" id="3.40.50.2000">
    <property type="entry name" value="Glycogen Phosphorylase B"/>
    <property type="match status" value="2"/>
</dbReference>
<dbReference type="Pfam" id="PF04101">
    <property type="entry name" value="Glyco_tran_28_C"/>
    <property type="match status" value="1"/>
</dbReference>
<name>A0AAE3QNQ5_9BACT</name>
<keyword evidence="1" id="KW-0328">Glycosyltransferase</keyword>
<proteinExistence type="predicted"/>
<keyword evidence="2" id="KW-0808">Transferase</keyword>
<dbReference type="InterPro" id="IPR050271">
    <property type="entry name" value="UDP-glycosyltransferase"/>
</dbReference>
<organism evidence="4 5">
    <name type="scientific">Xanthocytophaga flava</name>
    <dbReference type="NCBI Taxonomy" id="3048013"/>
    <lineage>
        <taxon>Bacteria</taxon>
        <taxon>Pseudomonadati</taxon>
        <taxon>Bacteroidota</taxon>
        <taxon>Cytophagia</taxon>
        <taxon>Cytophagales</taxon>
        <taxon>Rhodocytophagaceae</taxon>
        <taxon>Xanthocytophaga</taxon>
    </lineage>
</organism>
<sequence length="455" mass="52921">MKTALFIMVPHLSHYYPTFGLAHALRNRGFHVIYTIADGFENIIQQEGFECLSINYVDEYVIRSVKIAIGLFLKNLLHPAFKIYRYRNFWSSVNRMEEIIELKSPDIIFLDDTLGHYYPGLKKSIPVVQLSTKLSPRKRTGIAPLDSYRIPQNYFLDLFLAEWEWLKHICKRRIKRWLEHIIFLGWDGHTFLMRYSSKHNINWDKIIEHKMSFYDGIKLIPSIVLAPKELEFSNHVAPKNEYYIHFPISRTESQFRSEIYDDLINNLVIKKKQQHCKLIYISLGTLSSGNYKKASKFLANIITIVRELNNIEVIIATGGIRVHKDPLAKHIHLFSVVPQLNLLLYCDLMITHGGLGSIKECLQSGVPMLVYPLNEGVDQPSNSARIVYHNWGLRGHIEDSPTSLKRTILHILEKLPDYQKECQNIQKQIMTSSDRQVNILLSQLNLLPFDSAEYL</sequence>
<dbReference type="InterPro" id="IPR007235">
    <property type="entry name" value="Glyco_trans_28_C"/>
</dbReference>
<gene>
    <name evidence="4" type="ORF">QNI16_09425</name>
</gene>
<evidence type="ECO:0000313" key="5">
    <source>
        <dbReference type="Proteomes" id="UP001241110"/>
    </source>
</evidence>
<dbReference type="GO" id="GO:0016758">
    <property type="term" value="F:hexosyltransferase activity"/>
    <property type="evidence" value="ECO:0007669"/>
    <property type="project" value="InterPro"/>
</dbReference>
<dbReference type="InterPro" id="IPR002213">
    <property type="entry name" value="UDP_glucos_trans"/>
</dbReference>
<comment type="caution">
    <text evidence="4">The sequence shown here is derived from an EMBL/GenBank/DDBJ whole genome shotgun (WGS) entry which is preliminary data.</text>
</comment>
<evidence type="ECO:0000256" key="1">
    <source>
        <dbReference type="ARBA" id="ARBA00022676"/>
    </source>
</evidence>
<evidence type="ECO:0000256" key="2">
    <source>
        <dbReference type="ARBA" id="ARBA00022679"/>
    </source>
</evidence>
<dbReference type="RefSeq" id="WP_313977593.1">
    <property type="nucleotide sequence ID" value="NZ_JASJOS010000004.1"/>
</dbReference>
<dbReference type="PANTHER" id="PTHR48043:SF145">
    <property type="entry name" value="FI06409P-RELATED"/>
    <property type="match status" value="1"/>
</dbReference>
<accession>A0AAE3QNQ5</accession>
<dbReference type="PANTHER" id="PTHR48043">
    <property type="entry name" value="EG:EG0003.4 PROTEIN-RELATED"/>
    <property type="match status" value="1"/>
</dbReference>
<feature type="domain" description="Glycosyl transferase family 28 C-terminal" evidence="3">
    <location>
        <begin position="310"/>
        <end position="424"/>
    </location>
</feature>
<dbReference type="SUPFAM" id="SSF53756">
    <property type="entry name" value="UDP-Glycosyltransferase/glycogen phosphorylase"/>
    <property type="match status" value="1"/>
</dbReference>